<dbReference type="GeneID" id="84651138"/>
<feature type="domain" description="WYL" evidence="1">
    <location>
        <begin position="155"/>
        <end position="223"/>
    </location>
</feature>
<dbReference type="RefSeq" id="WP_019976552.1">
    <property type="nucleotide sequence ID" value="NZ_BJXC01000010.1"/>
</dbReference>
<proteinExistence type="predicted"/>
<evidence type="ECO:0000259" key="2">
    <source>
        <dbReference type="Pfam" id="PF25583"/>
    </source>
</evidence>
<keyword evidence="4" id="KW-1185">Reference proteome</keyword>
<reference evidence="3 4" key="1">
    <citation type="submission" date="2019-07" db="EMBL/GenBank/DDBJ databases">
        <title>Whole genome shotgun sequence of Empedobacter brevis NBRC 14943.</title>
        <authorList>
            <person name="Hosoyama A."/>
            <person name="Uohara A."/>
            <person name="Ohji S."/>
            <person name="Ichikawa N."/>
        </authorList>
    </citation>
    <scope>NUCLEOTIDE SEQUENCE [LARGE SCALE GENOMIC DNA]</scope>
    <source>
        <strain evidence="3 4">NBRC 14943</strain>
    </source>
</reference>
<dbReference type="AlphaFoldDB" id="A0A511NGM4"/>
<evidence type="ECO:0000259" key="1">
    <source>
        <dbReference type="Pfam" id="PF13280"/>
    </source>
</evidence>
<dbReference type="PANTHER" id="PTHR34580">
    <property type="match status" value="1"/>
</dbReference>
<comment type="caution">
    <text evidence="3">The sequence shown here is derived from an EMBL/GenBank/DDBJ whole genome shotgun (WGS) entry which is preliminary data.</text>
</comment>
<sequence length="329" mass="38981">MSETKNAFLRYQILDDCFSNFYRKYFLEDLITICSKKLSDYYGSDISISKRTIQYDIDFMKGSGGNFAPIEKLKEGRKSYYRYSDPSYSFMKKDLDANESAVLKDALITMSRIKGLPGFDWLSKMQVQLETALDIDTSKEKIISFEGNDYLKGIEYLQQLYRYIINKEVLEVLYHPFTLENPIVINILPYYLKEYNNRWFLLGMNHNENYIQTLALDRIVSVESTNFDYIESTIDFEIYFNEIVGVTNFQDKQVEKIKIELVNDIIPYLETKPLHKDQWIEGNFLELNIKSNYELESLILSFGEKMKVLEPESLRLKLKERIKKMNNFY</sequence>
<gene>
    <name evidence="3" type="ORF">EB1_17420</name>
</gene>
<accession>A0A511NGM4</accession>
<protein>
    <submittedName>
        <fullName evidence="3">WYL domain-containing protein</fullName>
    </submittedName>
</protein>
<dbReference type="InterPro" id="IPR057727">
    <property type="entry name" value="WCX_dom"/>
</dbReference>
<dbReference type="PROSITE" id="PS52050">
    <property type="entry name" value="WYL"/>
    <property type="match status" value="1"/>
</dbReference>
<organism evidence="3 4">
    <name type="scientific">Empedobacter brevis NBRC 14943 = ATCC 43319</name>
    <dbReference type="NCBI Taxonomy" id="1218108"/>
    <lineage>
        <taxon>Bacteria</taxon>
        <taxon>Pseudomonadati</taxon>
        <taxon>Bacteroidota</taxon>
        <taxon>Flavobacteriia</taxon>
        <taxon>Flavobacteriales</taxon>
        <taxon>Weeksellaceae</taxon>
        <taxon>Empedobacter</taxon>
    </lineage>
</organism>
<dbReference type="PANTHER" id="PTHR34580:SF9">
    <property type="entry name" value="SLL5097 PROTEIN"/>
    <property type="match status" value="1"/>
</dbReference>
<dbReference type="STRING" id="1218108.GCA_000382425_03081"/>
<dbReference type="Pfam" id="PF13280">
    <property type="entry name" value="WYL"/>
    <property type="match status" value="1"/>
</dbReference>
<feature type="domain" description="WCX" evidence="2">
    <location>
        <begin position="256"/>
        <end position="325"/>
    </location>
</feature>
<evidence type="ECO:0000313" key="4">
    <source>
        <dbReference type="Proteomes" id="UP000321245"/>
    </source>
</evidence>
<dbReference type="EMBL" id="BJXC01000010">
    <property type="protein sequence ID" value="GEM51952.1"/>
    <property type="molecule type" value="Genomic_DNA"/>
</dbReference>
<dbReference type="Pfam" id="PF25583">
    <property type="entry name" value="WCX"/>
    <property type="match status" value="1"/>
</dbReference>
<evidence type="ECO:0000313" key="3">
    <source>
        <dbReference type="EMBL" id="GEM51952.1"/>
    </source>
</evidence>
<dbReference type="Proteomes" id="UP000321245">
    <property type="component" value="Unassembled WGS sequence"/>
</dbReference>
<dbReference type="InterPro" id="IPR051534">
    <property type="entry name" value="CBASS_pafABC_assoc_protein"/>
</dbReference>
<dbReference type="InterPro" id="IPR026881">
    <property type="entry name" value="WYL_dom"/>
</dbReference>
<name>A0A511NGM4_9FLAO</name>
<dbReference type="OrthoDB" id="43316at2"/>